<dbReference type="Gene3D" id="6.20.10.30">
    <property type="match status" value="1"/>
</dbReference>
<dbReference type="InterPro" id="IPR036420">
    <property type="entry name" value="BRCT_dom_sf"/>
</dbReference>
<evidence type="ECO:0000256" key="1">
    <source>
        <dbReference type="ARBA" id="ARBA00001946"/>
    </source>
</evidence>
<dbReference type="PIRSF" id="PIRSF001604">
    <property type="entry name" value="LigA"/>
    <property type="match status" value="1"/>
</dbReference>
<dbReference type="Pfam" id="PF03120">
    <property type="entry name" value="OB_DNA_ligase"/>
    <property type="match status" value="1"/>
</dbReference>
<feature type="domain" description="BRCT" evidence="12">
    <location>
        <begin position="595"/>
        <end position="665"/>
    </location>
</feature>
<keyword evidence="4" id="KW-0235">DNA replication</keyword>
<dbReference type="FunFam" id="2.40.50.140:FF:000012">
    <property type="entry name" value="DNA ligase"/>
    <property type="match status" value="1"/>
</dbReference>
<dbReference type="PROSITE" id="PS01055">
    <property type="entry name" value="DNA_LIGASE_N1"/>
    <property type="match status" value="1"/>
</dbReference>
<protein>
    <recommendedName>
        <fullName evidence="2">DNA ligase (NAD(+))</fullName>
        <ecNumber evidence="2">6.5.1.2</ecNumber>
    </recommendedName>
</protein>
<evidence type="ECO:0000256" key="9">
    <source>
        <dbReference type="ARBA" id="ARBA00023027"/>
    </source>
</evidence>
<dbReference type="GO" id="GO:0006281">
    <property type="term" value="P:DNA repair"/>
    <property type="evidence" value="ECO:0007669"/>
    <property type="project" value="UniProtKB-KW"/>
</dbReference>
<dbReference type="PROSITE" id="PS50172">
    <property type="entry name" value="BRCT"/>
    <property type="match status" value="1"/>
</dbReference>
<dbReference type="GO" id="GO:0046872">
    <property type="term" value="F:metal ion binding"/>
    <property type="evidence" value="ECO:0007669"/>
    <property type="project" value="UniProtKB-KW"/>
</dbReference>
<dbReference type="Gene3D" id="2.40.50.140">
    <property type="entry name" value="Nucleic acid-binding proteins"/>
    <property type="match status" value="1"/>
</dbReference>
<keyword evidence="3" id="KW-0436">Ligase</keyword>
<evidence type="ECO:0000256" key="11">
    <source>
        <dbReference type="ARBA" id="ARBA00034005"/>
    </source>
</evidence>
<dbReference type="EC" id="6.5.1.2" evidence="2"/>
<dbReference type="Gene3D" id="3.40.50.10190">
    <property type="entry name" value="BRCT domain"/>
    <property type="match status" value="1"/>
</dbReference>
<dbReference type="CDD" id="cd17748">
    <property type="entry name" value="BRCT_DNA_ligase_like"/>
    <property type="match status" value="1"/>
</dbReference>
<dbReference type="InterPro" id="IPR013840">
    <property type="entry name" value="DNAligase_N"/>
</dbReference>
<dbReference type="InterPro" id="IPR041663">
    <property type="entry name" value="DisA/LigA_HHH"/>
</dbReference>
<dbReference type="InterPro" id="IPR018239">
    <property type="entry name" value="DNA_ligase_AS"/>
</dbReference>
<keyword evidence="7" id="KW-0862">Zinc</keyword>
<dbReference type="EMBL" id="CAEZXV010000028">
    <property type="protein sequence ID" value="CAB4698076.1"/>
    <property type="molecule type" value="Genomic_DNA"/>
</dbReference>
<dbReference type="InterPro" id="IPR033136">
    <property type="entry name" value="DNA_ligase_CS"/>
</dbReference>
<comment type="catalytic activity">
    <reaction evidence="11">
        <text>NAD(+) + (deoxyribonucleotide)n-3'-hydroxyl + 5'-phospho-(deoxyribonucleotide)m = (deoxyribonucleotide)n+m + AMP + beta-nicotinamide D-nucleotide.</text>
        <dbReference type="EC" id="6.5.1.2"/>
    </reaction>
</comment>
<dbReference type="InterPro" id="IPR010994">
    <property type="entry name" value="RuvA_2-like"/>
</dbReference>
<dbReference type="PANTHER" id="PTHR23389">
    <property type="entry name" value="CHROMOSOME TRANSMISSION FIDELITY FACTOR 18"/>
    <property type="match status" value="1"/>
</dbReference>
<dbReference type="InterPro" id="IPR001357">
    <property type="entry name" value="BRCT_dom"/>
</dbReference>
<evidence type="ECO:0000256" key="5">
    <source>
        <dbReference type="ARBA" id="ARBA00022723"/>
    </source>
</evidence>
<dbReference type="Gene3D" id="1.10.150.20">
    <property type="entry name" value="5' to 3' exonuclease, C-terminal subdomain"/>
    <property type="match status" value="2"/>
</dbReference>
<dbReference type="FunFam" id="3.40.50.10190:FF:000054">
    <property type="entry name" value="DNA ligase"/>
    <property type="match status" value="1"/>
</dbReference>
<dbReference type="NCBIfam" id="NF005932">
    <property type="entry name" value="PRK07956.1"/>
    <property type="match status" value="1"/>
</dbReference>
<dbReference type="SUPFAM" id="SSF50249">
    <property type="entry name" value="Nucleic acid-binding proteins"/>
    <property type="match status" value="1"/>
</dbReference>
<evidence type="ECO:0000313" key="13">
    <source>
        <dbReference type="EMBL" id="CAB4698076.1"/>
    </source>
</evidence>
<keyword evidence="8" id="KW-0460">Magnesium</keyword>
<dbReference type="Gene3D" id="1.10.287.610">
    <property type="entry name" value="Helix hairpin bin"/>
    <property type="match status" value="1"/>
</dbReference>
<dbReference type="InterPro" id="IPR012340">
    <property type="entry name" value="NA-bd_OB-fold"/>
</dbReference>
<dbReference type="HAMAP" id="MF_01588">
    <property type="entry name" value="DNA_ligase_A"/>
    <property type="match status" value="1"/>
</dbReference>
<dbReference type="GO" id="GO:0003911">
    <property type="term" value="F:DNA ligase (NAD+) activity"/>
    <property type="evidence" value="ECO:0007669"/>
    <property type="project" value="UniProtKB-EC"/>
</dbReference>
<dbReference type="SUPFAM" id="SSF52113">
    <property type="entry name" value="BRCT domain"/>
    <property type="match status" value="1"/>
</dbReference>
<keyword evidence="6" id="KW-0227">DNA damage</keyword>
<dbReference type="Pfam" id="PF01653">
    <property type="entry name" value="DNA_ligase_aden"/>
    <property type="match status" value="1"/>
</dbReference>
<comment type="cofactor">
    <cofactor evidence="1">
        <name>Mg(2+)</name>
        <dbReference type="ChEBI" id="CHEBI:18420"/>
    </cofactor>
</comment>
<evidence type="ECO:0000259" key="12">
    <source>
        <dbReference type="PROSITE" id="PS50172"/>
    </source>
</evidence>
<dbReference type="InterPro" id="IPR013839">
    <property type="entry name" value="DNAligase_adenylation"/>
</dbReference>
<dbReference type="Pfam" id="PF12826">
    <property type="entry name" value="HHH_2"/>
    <property type="match status" value="1"/>
</dbReference>
<dbReference type="Pfam" id="PF03119">
    <property type="entry name" value="DNA_ligase_ZBD"/>
    <property type="match status" value="1"/>
</dbReference>
<dbReference type="GO" id="GO:0005829">
    <property type="term" value="C:cytosol"/>
    <property type="evidence" value="ECO:0007669"/>
    <property type="project" value="TreeGrafter"/>
</dbReference>
<dbReference type="CDD" id="cd00114">
    <property type="entry name" value="LIGANc"/>
    <property type="match status" value="1"/>
</dbReference>
<evidence type="ECO:0000256" key="3">
    <source>
        <dbReference type="ARBA" id="ARBA00022598"/>
    </source>
</evidence>
<dbReference type="Gene3D" id="3.30.470.30">
    <property type="entry name" value="DNA ligase/mRNA capping enzyme"/>
    <property type="match status" value="1"/>
</dbReference>
<dbReference type="InterPro" id="IPR004150">
    <property type="entry name" value="NAD_DNA_ligase_OB"/>
</dbReference>
<keyword evidence="10" id="KW-0234">DNA repair</keyword>
<evidence type="ECO:0000256" key="10">
    <source>
        <dbReference type="ARBA" id="ARBA00023204"/>
    </source>
</evidence>
<sequence length="679" mass="74359">MSQEIRHRILDLCEQIREHQFKYYVQDKPTITDGEFDAILVELKKLETAHPEFKLADSPSDLVGGGFATHFQQSDHIEKMMSLDNVFDSDELTTWFERIAKTSTKNTWLCEVKVDGLAINLLYEKGKLVKALTRGNGTTGEDVTLNIRTIKDIPHELTGKKIPDLLEVRGEVFFPIKAFNEFNDQQEELGKERFANPRNAAAGSLRQKDPRITASRPLSMVVHGIGASKGLELNSQSQAYEILKGFGLPTSSRFKVVSTPAQVSEFVAYYADHRHDIEHEIDGIVIKVNEFVTQSELGFTARAPKWAIAYKYPPEEVTTKLLDIKVSVGRTGRVTPFAFMEPVKVAGSTVTNATLHNAEEVVRKGILIGDTVLIRKAGDVIPEVLGPVIAKRNGSEKPFVMPTKCPDCGSKLRAITEGDVDIRCPNTQSCPAQLRERIYYIGSRVALDIDVLGYEAASALLEDKLIADESDLFALTEKDLAKSDFFLKKDGSLGLNVEKFLKGLEAAKQKPLWRILVSLSIRHVGPTAAAALAKNFGSIQAISTASESELSETDGVGDVIAKSIIEWFAIDWHKEIIRKWEKSGVSLVETAKASTAPQTLAGLTLVVTGSLEDFTRDGVSEVIAEHGGKTSSSVSKKTDYVVAGEAAGSKLAKAEELGVRVLNESEFKTLLAGGAEALG</sequence>
<dbReference type="PROSITE" id="PS01056">
    <property type="entry name" value="DNA_LIGASE_N2"/>
    <property type="match status" value="1"/>
</dbReference>
<keyword evidence="5" id="KW-0479">Metal-binding</keyword>
<dbReference type="SUPFAM" id="SSF56091">
    <property type="entry name" value="DNA ligase/mRNA capping enzyme, catalytic domain"/>
    <property type="match status" value="1"/>
</dbReference>
<dbReference type="AlphaFoldDB" id="A0A6J6PHI9"/>
<evidence type="ECO:0000256" key="8">
    <source>
        <dbReference type="ARBA" id="ARBA00022842"/>
    </source>
</evidence>
<dbReference type="SMART" id="SM00292">
    <property type="entry name" value="BRCT"/>
    <property type="match status" value="1"/>
</dbReference>
<dbReference type="NCBIfam" id="TIGR00575">
    <property type="entry name" value="dnlj"/>
    <property type="match status" value="1"/>
</dbReference>
<proteinExistence type="inferred from homology"/>
<keyword evidence="9" id="KW-0520">NAD</keyword>
<dbReference type="SMART" id="SM00532">
    <property type="entry name" value="LIGANc"/>
    <property type="match status" value="1"/>
</dbReference>
<dbReference type="Pfam" id="PF00533">
    <property type="entry name" value="BRCT"/>
    <property type="match status" value="1"/>
</dbReference>
<dbReference type="PANTHER" id="PTHR23389:SF9">
    <property type="entry name" value="DNA LIGASE"/>
    <property type="match status" value="1"/>
</dbReference>
<evidence type="ECO:0000256" key="6">
    <source>
        <dbReference type="ARBA" id="ARBA00022763"/>
    </source>
</evidence>
<dbReference type="GO" id="GO:0006260">
    <property type="term" value="P:DNA replication"/>
    <property type="evidence" value="ECO:0007669"/>
    <property type="project" value="UniProtKB-KW"/>
</dbReference>
<gene>
    <name evidence="13" type="ORF">UFOPK2598_00434</name>
</gene>
<dbReference type="InterPro" id="IPR004149">
    <property type="entry name" value="Znf_DNAligase_C4"/>
</dbReference>
<accession>A0A6J6PHI9</accession>
<dbReference type="SUPFAM" id="SSF47781">
    <property type="entry name" value="RuvA domain 2-like"/>
    <property type="match status" value="1"/>
</dbReference>
<dbReference type="FunFam" id="3.30.470.30:FF:000001">
    <property type="entry name" value="DNA ligase"/>
    <property type="match status" value="1"/>
</dbReference>
<dbReference type="InterPro" id="IPR001679">
    <property type="entry name" value="DNA_ligase"/>
</dbReference>
<evidence type="ECO:0000256" key="7">
    <source>
        <dbReference type="ARBA" id="ARBA00022833"/>
    </source>
</evidence>
<name>A0A6J6PHI9_9ZZZZ</name>
<evidence type="ECO:0000256" key="2">
    <source>
        <dbReference type="ARBA" id="ARBA00012722"/>
    </source>
</evidence>
<dbReference type="FunFam" id="1.10.150.20:FF:000006">
    <property type="entry name" value="DNA ligase"/>
    <property type="match status" value="1"/>
</dbReference>
<reference evidence="13" key="1">
    <citation type="submission" date="2020-05" db="EMBL/GenBank/DDBJ databases">
        <authorList>
            <person name="Chiriac C."/>
            <person name="Salcher M."/>
            <person name="Ghai R."/>
            <person name="Kavagutti S V."/>
        </authorList>
    </citation>
    <scope>NUCLEOTIDE SEQUENCE</scope>
</reference>
<evidence type="ECO:0000256" key="4">
    <source>
        <dbReference type="ARBA" id="ARBA00022705"/>
    </source>
</evidence>
<organism evidence="13">
    <name type="scientific">freshwater metagenome</name>
    <dbReference type="NCBI Taxonomy" id="449393"/>
    <lineage>
        <taxon>unclassified sequences</taxon>
        <taxon>metagenomes</taxon>
        <taxon>ecological metagenomes</taxon>
    </lineage>
</organism>